<comment type="caution">
    <text evidence="1">The sequence shown here is derived from an EMBL/GenBank/DDBJ whole genome shotgun (WGS) entry which is preliminary data.</text>
</comment>
<dbReference type="Proteomes" id="UP000615446">
    <property type="component" value="Unassembled WGS sequence"/>
</dbReference>
<evidence type="ECO:0000313" key="1">
    <source>
        <dbReference type="EMBL" id="GET01436.1"/>
    </source>
</evidence>
<dbReference type="AlphaFoldDB" id="A0A8H3R2D8"/>
<reference evidence="1" key="1">
    <citation type="submission" date="2019-10" db="EMBL/GenBank/DDBJ databases">
        <title>Conservation and host-specific expression of non-tandemly repeated heterogenous ribosome RNA gene in arbuscular mycorrhizal fungi.</title>
        <authorList>
            <person name="Maeda T."/>
            <person name="Kobayashi Y."/>
            <person name="Nakagawa T."/>
            <person name="Ezawa T."/>
            <person name="Yamaguchi K."/>
            <person name="Bino T."/>
            <person name="Nishimoto Y."/>
            <person name="Shigenobu S."/>
            <person name="Kawaguchi M."/>
        </authorList>
    </citation>
    <scope>NUCLEOTIDE SEQUENCE</scope>
    <source>
        <strain evidence="1">HR1</strain>
    </source>
</reference>
<dbReference type="EMBL" id="BLAL01000300">
    <property type="protein sequence ID" value="GET01436.1"/>
    <property type="molecule type" value="Genomic_DNA"/>
</dbReference>
<evidence type="ECO:0000313" key="2">
    <source>
        <dbReference type="Proteomes" id="UP000615446"/>
    </source>
</evidence>
<dbReference type="OrthoDB" id="10065089at2759"/>
<dbReference type="PANTHER" id="PTHR46954:SF1">
    <property type="entry name" value="C2H2-TYPE DOMAIN-CONTAINING PROTEIN"/>
    <property type="match status" value="1"/>
</dbReference>
<sequence>MIELLNPNPQKQQLLEEANTIWKEVKKNNVNEIKDSITRYLATPVLLTRYGFQVSNFRNSRLFRPPIQERVQIRLEHDEKIQIPRNAQVILQQNKRLTYLKWYAATQERLQEQKQLLLEENIIEKYDLPGRPSHALKNPELYDQLHACIEFAKRHHHPVLIQNVAISRNKMSFHKDSHYCLASVKGVRQFAETFPEHSIIISQDDKAKVPLGIPAVDCTFSTVQTHNQPVSIPDHNFPVSSKHKLITSVYGRAFQESFLDSSNMHCPIVVLLVDRGPDENSRHLKNIKQYCKYFCDADLNYMIIHTYAPGQSAYNPVERSMASLSEKLAGITLPHDKYDSHLQNRKEAATLLAQNDSFLSPVSKGHDNHFLNSIHIFEYFDVLKIPKYDQHCPSISSELH</sequence>
<accession>A0A8H3R2D8</accession>
<dbReference type="PANTHER" id="PTHR46954">
    <property type="entry name" value="C2H2-TYPE DOMAIN-CONTAINING PROTEIN"/>
    <property type="match status" value="1"/>
</dbReference>
<organism evidence="1 2">
    <name type="scientific">Rhizophagus clarus</name>
    <dbReference type="NCBI Taxonomy" id="94130"/>
    <lineage>
        <taxon>Eukaryota</taxon>
        <taxon>Fungi</taxon>
        <taxon>Fungi incertae sedis</taxon>
        <taxon>Mucoromycota</taxon>
        <taxon>Glomeromycotina</taxon>
        <taxon>Glomeromycetes</taxon>
        <taxon>Glomerales</taxon>
        <taxon>Glomeraceae</taxon>
        <taxon>Rhizophagus</taxon>
    </lineage>
</organism>
<proteinExistence type="predicted"/>
<name>A0A8H3R2D8_9GLOM</name>
<gene>
    <name evidence="1" type="ORF">RCL2_002784300</name>
</gene>
<protein>
    <submittedName>
        <fullName evidence="1">Uncharacterized protein</fullName>
    </submittedName>
</protein>